<protein>
    <submittedName>
        <fullName evidence="1">Cytochrome P450</fullName>
    </submittedName>
</protein>
<proteinExistence type="predicted"/>
<dbReference type="Pfam" id="PF00067">
    <property type="entry name" value="p450"/>
    <property type="match status" value="1"/>
</dbReference>
<dbReference type="Gene3D" id="1.10.630.10">
    <property type="entry name" value="Cytochrome P450"/>
    <property type="match status" value="1"/>
</dbReference>
<dbReference type="InterPro" id="IPR001128">
    <property type="entry name" value="Cyt_P450"/>
</dbReference>
<dbReference type="EMBL" id="JBHRUV010000002">
    <property type="protein sequence ID" value="MFC3264816.1"/>
    <property type="molecule type" value="Genomic_DNA"/>
</dbReference>
<organism evidence="1 2">
    <name type="scientific">Camelimonas abortus</name>
    <dbReference type="NCBI Taxonomy" id="1017184"/>
    <lineage>
        <taxon>Bacteria</taxon>
        <taxon>Pseudomonadati</taxon>
        <taxon>Pseudomonadota</taxon>
        <taxon>Alphaproteobacteria</taxon>
        <taxon>Hyphomicrobiales</taxon>
        <taxon>Chelatococcaceae</taxon>
        <taxon>Camelimonas</taxon>
    </lineage>
</organism>
<name>A0ABV7LAK6_9HYPH</name>
<keyword evidence="2" id="KW-1185">Reference proteome</keyword>
<gene>
    <name evidence="1" type="ORF">ACFOEX_00385</name>
</gene>
<dbReference type="Proteomes" id="UP001595536">
    <property type="component" value="Unassembled WGS sequence"/>
</dbReference>
<evidence type="ECO:0000313" key="2">
    <source>
        <dbReference type="Proteomes" id="UP001595536"/>
    </source>
</evidence>
<evidence type="ECO:0000313" key="1">
    <source>
        <dbReference type="EMBL" id="MFC3264816.1"/>
    </source>
</evidence>
<dbReference type="InterPro" id="IPR036396">
    <property type="entry name" value="Cyt_P450_sf"/>
</dbReference>
<comment type="caution">
    <text evidence="1">The sequence shown here is derived from an EMBL/GenBank/DDBJ whole genome shotgun (WGS) entry which is preliminary data.</text>
</comment>
<sequence>MTPILARLPLADDVIGGQPVAAGQNVLVSLIGVSHAGRSPADPWAPDLEAAGGRPVQGDVAFGLGPRVCGGKQFAMLELTAVLVAFLASARFTLTSDEAPRFRWKTQMLRAGGQPVRVELT</sequence>
<accession>A0ABV7LAK6</accession>
<reference evidence="2" key="1">
    <citation type="journal article" date="2019" name="Int. J. Syst. Evol. Microbiol.">
        <title>The Global Catalogue of Microorganisms (GCM) 10K type strain sequencing project: providing services to taxonomists for standard genome sequencing and annotation.</title>
        <authorList>
            <consortium name="The Broad Institute Genomics Platform"/>
            <consortium name="The Broad Institute Genome Sequencing Center for Infectious Disease"/>
            <person name="Wu L."/>
            <person name="Ma J."/>
        </authorList>
    </citation>
    <scope>NUCLEOTIDE SEQUENCE [LARGE SCALE GENOMIC DNA]</scope>
    <source>
        <strain evidence="2">CCM 7941</strain>
    </source>
</reference>
<dbReference type="SUPFAM" id="SSF48264">
    <property type="entry name" value="Cytochrome P450"/>
    <property type="match status" value="1"/>
</dbReference>